<evidence type="ECO:0000256" key="14">
    <source>
        <dbReference type="SAM" id="Coils"/>
    </source>
</evidence>
<dbReference type="GO" id="GO:0046872">
    <property type="term" value="F:metal ion binding"/>
    <property type="evidence" value="ECO:0007669"/>
    <property type="project" value="UniProtKB-KW"/>
</dbReference>
<dbReference type="SMART" id="SM00292">
    <property type="entry name" value="BRCT"/>
    <property type="match status" value="1"/>
</dbReference>
<dbReference type="Gene3D" id="6.20.10.30">
    <property type="match status" value="1"/>
</dbReference>
<accession>A0A1Q5PWC6</accession>
<evidence type="ECO:0000256" key="5">
    <source>
        <dbReference type="ARBA" id="ARBA00022723"/>
    </source>
</evidence>
<dbReference type="InterPro" id="IPR001679">
    <property type="entry name" value="DNA_ligase"/>
</dbReference>
<evidence type="ECO:0000256" key="11">
    <source>
        <dbReference type="ARBA" id="ARBA00034005"/>
    </source>
</evidence>
<feature type="binding site" evidence="13">
    <location>
        <position position="434"/>
    </location>
    <ligand>
        <name>Zn(2+)</name>
        <dbReference type="ChEBI" id="CHEBI:29105"/>
    </ligand>
</feature>
<dbReference type="PROSITE" id="PS50172">
    <property type="entry name" value="BRCT"/>
    <property type="match status" value="1"/>
</dbReference>
<dbReference type="AlphaFoldDB" id="A0A1Q5PWC6"/>
<keyword evidence="4 13" id="KW-0235">DNA replication</keyword>
<dbReference type="EMBL" id="MQVS01000004">
    <property type="protein sequence ID" value="OKL51806.1"/>
    <property type="molecule type" value="Genomic_DNA"/>
</dbReference>
<evidence type="ECO:0000256" key="4">
    <source>
        <dbReference type="ARBA" id="ARBA00022705"/>
    </source>
</evidence>
<dbReference type="FunFam" id="3.40.50.10190:FF:000054">
    <property type="entry name" value="DNA ligase"/>
    <property type="match status" value="1"/>
</dbReference>
<dbReference type="NCBIfam" id="TIGR00575">
    <property type="entry name" value="dnlj"/>
    <property type="match status" value="1"/>
</dbReference>
<proteinExistence type="inferred from homology"/>
<dbReference type="InParanoid" id="A0A1Q5PWC6"/>
<dbReference type="Gene3D" id="3.40.50.10190">
    <property type="entry name" value="BRCT domain"/>
    <property type="match status" value="1"/>
</dbReference>
<feature type="active site" description="N6-AMP-lysine intermediate" evidence="13">
    <location>
        <position position="120"/>
    </location>
</feature>
<dbReference type="Gene3D" id="2.40.50.140">
    <property type="entry name" value="Nucleic acid-binding proteins"/>
    <property type="match status" value="1"/>
</dbReference>
<evidence type="ECO:0000256" key="10">
    <source>
        <dbReference type="ARBA" id="ARBA00023204"/>
    </source>
</evidence>
<feature type="binding site" evidence="13">
    <location>
        <begin position="91"/>
        <end position="92"/>
    </location>
    <ligand>
        <name>NAD(+)</name>
        <dbReference type="ChEBI" id="CHEBI:57540"/>
    </ligand>
</feature>
<evidence type="ECO:0000256" key="8">
    <source>
        <dbReference type="ARBA" id="ARBA00022842"/>
    </source>
</evidence>
<dbReference type="Gene3D" id="1.10.150.20">
    <property type="entry name" value="5' to 3' exonuclease, C-terminal subdomain"/>
    <property type="match status" value="2"/>
</dbReference>
<evidence type="ECO:0000256" key="12">
    <source>
        <dbReference type="ARBA" id="ARBA00060881"/>
    </source>
</evidence>
<comment type="caution">
    <text evidence="17">The sequence shown here is derived from an EMBL/GenBank/DDBJ whole genome shotgun (WGS) entry which is preliminary data.</text>
</comment>
<dbReference type="GO" id="GO:0006281">
    <property type="term" value="P:DNA repair"/>
    <property type="evidence" value="ECO:0007669"/>
    <property type="project" value="UniProtKB-KW"/>
</dbReference>
<evidence type="ECO:0000259" key="16">
    <source>
        <dbReference type="PROSITE" id="PS50172"/>
    </source>
</evidence>
<sequence length="778" mass="83079">MEFEVAAQRVQELRATLQAASAEYYDTEREDVQALTFSDAEYDALMHELRDLEARFPTLQTPQSPTQRVGGTAPGATSSFAPVTHGERMLSLEDVFSLDEVAQWVTRVGADQSPVTAEVKVDGLAVSLTYERGVLTRAATRGDGRVGEEVTAQVSTIHGIPATLAGRDHPELVEIRGEIFFPVDLFAQMNAERQAAGLPTFVNPRNAAAGSVRQKDPQITAARPLRFLAHGVGAWQQPSGGAPDTQSELYRLLAAWGVPVAPQTQVVQGVDQVLEFIDHWGQRRAEIEHEIDGIVLKIDSFARQRELGTTSRTPRWAVAYKYPPQEVRTRLLDIAVDVGRTGRVTPYGVMEKVLVAGSYVSHATLHNGFEVARKDVRIGDLVVLRKAGDVIPEIVAPVVSQRDGTERIFQMPTTCPACGAELAPTNEGEKDLRCPNVAACPAQLRGRIEHLASRGALDVEGLGEEAARALTNPDATRTAAVEALAGGAGLWIDDARHVLSSAQLALPPAERLDAARALVDEWAPSQQAPLTSDAGVFALRPQDLQQVRIYRPARFAKAQEGDWHFVRAFWTTPSAPRKDGTVAKPSAPSRSTLQMLDNLAAAKGKELWRFLVALSIRHVGPVAARALAAEFGSLNAIAAASVEELSAVEGVGPVLAASVRQWLADEHNAATVAAWREAGVAFADPAPTAAEQSVADAPAVLAGLTIVVTGTLSGFTREEAAAAIVARGGKAGSSVSKKTDYLVAGDKAGSKLKKAEALGVPVLGEEEFNELLARGPEA</sequence>
<dbReference type="RefSeq" id="WP_073823859.1">
    <property type="nucleotide sequence ID" value="NZ_MQVS01000004.1"/>
</dbReference>
<dbReference type="Pfam" id="PF00533">
    <property type="entry name" value="BRCT"/>
    <property type="match status" value="1"/>
</dbReference>
<feature type="domain" description="BRCT" evidence="16">
    <location>
        <begin position="696"/>
        <end position="778"/>
    </location>
</feature>
<dbReference type="PIRSF" id="PIRSF001604">
    <property type="entry name" value="LigA"/>
    <property type="match status" value="1"/>
</dbReference>
<feature type="binding site" evidence="13">
    <location>
        <position position="297"/>
    </location>
    <ligand>
        <name>NAD(+)</name>
        <dbReference type="ChEBI" id="CHEBI:57540"/>
    </ligand>
</feature>
<name>A0A1Q5PWC6_9ACTO</name>
<feature type="binding site" evidence="13">
    <location>
        <begin position="39"/>
        <end position="43"/>
    </location>
    <ligand>
        <name>NAD(+)</name>
        <dbReference type="ChEBI" id="CHEBI:57540"/>
    </ligand>
</feature>
<dbReference type="NCBIfam" id="NF005932">
    <property type="entry name" value="PRK07956.1"/>
    <property type="match status" value="1"/>
</dbReference>
<keyword evidence="8 13" id="KW-0460">Magnesium</keyword>
<dbReference type="Gene3D" id="3.30.470.30">
    <property type="entry name" value="DNA ligase/mRNA capping enzyme"/>
    <property type="match status" value="1"/>
</dbReference>
<dbReference type="SMART" id="SM00532">
    <property type="entry name" value="LIGANc"/>
    <property type="match status" value="1"/>
</dbReference>
<dbReference type="SUPFAM" id="SSF56091">
    <property type="entry name" value="DNA ligase/mRNA capping enzyme, catalytic domain"/>
    <property type="match status" value="1"/>
</dbReference>
<feature type="binding site" evidence="13">
    <location>
        <position position="118"/>
    </location>
    <ligand>
        <name>NAD(+)</name>
        <dbReference type="ChEBI" id="CHEBI:57540"/>
    </ligand>
</feature>
<dbReference type="PROSITE" id="PS01055">
    <property type="entry name" value="DNA_LIGASE_N1"/>
    <property type="match status" value="1"/>
</dbReference>
<dbReference type="InterPro" id="IPR036420">
    <property type="entry name" value="BRCT_dom_sf"/>
</dbReference>
<feature type="binding site" evidence="13">
    <location>
        <position position="418"/>
    </location>
    <ligand>
        <name>Zn(2+)</name>
        <dbReference type="ChEBI" id="CHEBI:29105"/>
    </ligand>
</feature>
<dbReference type="CDD" id="cd00114">
    <property type="entry name" value="LIGANc"/>
    <property type="match status" value="1"/>
</dbReference>
<dbReference type="GO" id="GO:0003911">
    <property type="term" value="F:DNA ligase (NAD+) activity"/>
    <property type="evidence" value="ECO:0007669"/>
    <property type="project" value="UniProtKB-UniRule"/>
</dbReference>
<dbReference type="PANTHER" id="PTHR23389">
    <property type="entry name" value="CHROMOSOME TRANSMISSION FIDELITY FACTOR 18"/>
    <property type="match status" value="1"/>
</dbReference>
<organism evidence="17 18">
    <name type="scientific">Buchananella hordeovulneris</name>
    <dbReference type="NCBI Taxonomy" id="52770"/>
    <lineage>
        <taxon>Bacteria</taxon>
        <taxon>Bacillati</taxon>
        <taxon>Actinomycetota</taxon>
        <taxon>Actinomycetes</taxon>
        <taxon>Actinomycetales</taxon>
        <taxon>Actinomycetaceae</taxon>
        <taxon>Buchananella</taxon>
    </lineage>
</organism>
<evidence type="ECO:0000256" key="6">
    <source>
        <dbReference type="ARBA" id="ARBA00022763"/>
    </source>
</evidence>
<evidence type="ECO:0000256" key="2">
    <source>
        <dbReference type="ARBA" id="ARBA00013308"/>
    </source>
</evidence>
<dbReference type="InterPro" id="IPR010994">
    <property type="entry name" value="RuvA_2-like"/>
</dbReference>
<dbReference type="FunCoup" id="A0A1Q5PWC6">
    <property type="interactions" value="42"/>
</dbReference>
<dbReference type="HAMAP" id="MF_01588">
    <property type="entry name" value="DNA_ligase_A"/>
    <property type="match status" value="1"/>
</dbReference>
<comment type="function">
    <text evidence="13">DNA ligase that catalyzes the formation of phosphodiester linkages between 5'-phosphoryl and 3'-hydroxyl groups in double-stranded DNA using NAD as a coenzyme and as the energy source for the reaction. It is essential for DNA replication and repair of damaged DNA.</text>
</comment>
<dbReference type="SUPFAM" id="SSF47781">
    <property type="entry name" value="RuvA domain 2-like"/>
    <property type="match status" value="2"/>
</dbReference>
<dbReference type="InterPro" id="IPR004149">
    <property type="entry name" value="Znf_DNAligase_C4"/>
</dbReference>
<dbReference type="InterPro" id="IPR013839">
    <property type="entry name" value="DNAligase_adenylation"/>
</dbReference>
<keyword evidence="6 13" id="KW-0227">DNA damage</keyword>
<evidence type="ECO:0000313" key="18">
    <source>
        <dbReference type="Proteomes" id="UP000185612"/>
    </source>
</evidence>
<dbReference type="GO" id="GO:0006260">
    <property type="term" value="P:DNA replication"/>
    <property type="evidence" value="ECO:0007669"/>
    <property type="project" value="UniProtKB-KW"/>
</dbReference>
<dbReference type="Pfam" id="PF01653">
    <property type="entry name" value="DNA_ligase_aden"/>
    <property type="match status" value="1"/>
</dbReference>
<feature type="binding site" evidence="13">
    <location>
        <position position="440"/>
    </location>
    <ligand>
        <name>Zn(2+)</name>
        <dbReference type="ChEBI" id="CHEBI:29105"/>
    </ligand>
</feature>
<keyword evidence="3 13" id="KW-0436">Ligase</keyword>
<feature type="binding site" evidence="13">
    <location>
        <position position="141"/>
    </location>
    <ligand>
        <name>NAD(+)</name>
        <dbReference type="ChEBI" id="CHEBI:57540"/>
    </ligand>
</feature>
<comment type="cofactor">
    <cofactor evidence="13">
        <name>Mg(2+)</name>
        <dbReference type="ChEBI" id="CHEBI:18420"/>
    </cofactor>
    <cofactor evidence="13">
        <name>Mn(2+)</name>
        <dbReference type="ChEBI" id="CHEBI:29035"/>
    </cofactor>
</comment>
<dbReference type="InterPro" id="IPR001357">
    <property type="entry name" value="BRCT_dom"/>
</dbReference>
<feature type="region of interest" description="Disordered" evidence="15">
    <location>
        <begin position="60"/>
        <end position="81"/>
    </location>
</feature>
<keyword evidence="9 13" id="KW-0520">NAD</keyword>
<keyword evidence="14" id="KW-0175">Coiled coil</keyword>
<evidence type="ECO:0000256" key="1">
    <source>
        <dbReference type="ARBA" id="ARBA00012722"/>
    </source>
</evidence>
<dbReference type="FunFam" id="1.10.150.20:FF:000006">
    <property type="entry name" value="DNA ligase"/>
    <property type="match status" value="1"/>
</dbReference>
<reference evidence="18" key="1">
    <citation type="submission" date="2016-12" db="EMBL/GenBank/DDBJ databases">
        <authorList>
            <person name="Meng X."/>
        </authorList>
    </citation>
    <scope>NUCLEOTIDE SEQUENCE [LARGE SCALE GENOMIC DNA]</scope>
    <source>
        <strain evidence="18">DSM 20732</strain>
    </source>
</reference>
<gene>
    <name evidence="13" type="primary">ligA</name>
    <name evidence="17" type="ORF">BSZ40_04780</name>
</gene>
<evidence type="ECO:0000256" key="9">
    <source>
        <dbReference type="ARBA" id="ARBA00023027"/>
    </source>
</evidence>
<protein>
    <recommendedName>
        <fullName evidence="2 13">DNA ligase</fullName>
        <ecNumber evidence="1 13">6.5.1.2</ecNumber>
    </recommendedName>
    <alternativeName>
        <fullName evidence="13">Polydeoxyribonucleotide synthase [NAD(+)]</fullName>
    </alternativeName>
</protein>
<feature type="binding site" evidence="13">
    <location>
        <position position="178"/>
    </location>
    <ligand>
        <name>NAD(+)</name>
        <dbReference type="ChEBI" id="CHEBI:57540"/>
    </ligand>
</feature>
<dbReference type="Gene3D" id="1.10.287.610">
    <property type="entry name" value="Helix hairpin bin"/>
    <property type="match status" value="1"/>
</dbReference>
<dbReference type="PANTHER" id="PTHR23389:SF9">
    <property type="entry name" value="DNA LIGASE"/>
    <property type="match status" value="1"/>
</dbReference>
<feature type="binding site" evidence="13">
    <location>
        <position position="415"/>
    </location>
    <ligand>
        <name>Zn(2+)</name>
        <dbReference type="ChEBI" id="CHEBI:29105"/>
    </ligand>
</feature>
<evidence type="ECO:0000313" key="17">
    <source>
        <dbReference type="EMBL" id="OKL51806.1"/>
    </source>
</evidence>
<keyword evidence="10 13" id="KW-0234">DNA repair</keyword>
<keyword evidence="13" id="KW-0464">Manganese</keyword>
<dbReference type="CDD" id="cd17748">
    <property type="entry name" value="BRCT_DNA_ligase_like"/>
    <property type="match status" value="1"/>
</dbReference>
<dbReference type="FunFam" id="2.40.50.140:FF:000012">
    <property type="entry name" value="DNA ligase"/>
    <property type="match status" value="1"/>
</dbReference>
<dbReference type="InterPro" id="IPR004150">
    <property type="entry name" value="NAD_DNA_ligase_OB"/>
</dbReference>
<feature type="binding site" evidence="13">
    <location>
        <position position="321"/>
    </location>
    <ligand>
        <name>NAD(+)</name>
        <dbReference type="ChEBI" id="CHEBI:57540"/>
    </ligand>
</feature>
<keyword evidence="18" id="KW-1185">Reference proteome</keyword>
<comment type="similarity">
    <text evidence="12 13">Belongs to the NAD-dependent DNA ligase family. LigA subfamily.</text>
</comment>
<evidence type="ECO:0000256" key="3">
    <source>
        <dbReference type="ARBA" id="ARBA00022598"/>
    </source>
</evidence>
<comment type="catalytic activity">
    <reaction evidence="11 13">
        <text>NAD(+) + (deoxyribonucleotide)n-3'-hydroxyl + 5'-phospho-(deoxyribonucleotide)m = (deoxyribonucleotide)n+m + AMP + beta-nicotinamide D-nucleotide.</text>
        <dbReference type="EC" id="6.5.1.2"/>
    </reaction>
</comment>
<dbReference type="EC" id="6.5.1.2" evidence="1 13"/>
<dbReference type="OrthoDB" id="9759736at2"/>
<evidence type="ECO:0000256" key="7">
    <source>
        <dbReference type="ARBA" id="ARBA00022833"/>
    </source>
</evidence>
<dbReference type="SUPFAM" id="SSF50249">
    <property type="entry name" value="Nucleic acid-binding proteins"/>
    <property type="match status" value="1"/>
</dbReference>
<evidence type="ECO:0000256" key="15">
    <source>
        <dbReference type="SAM" id="MobiDB-lite"/>
    </source>
</evidence>
<keyword evidence="7 13" id="KW-0862">Zinc</keyword>
<dbReference type="FunFam" id="3.30.470.30:FF:000001">
    <property type="entry name" value="DNA ligase"/>
    <property type="match status" value="1"/>
</dbReference>
<dbReference type="InterPro" id="IPR013840">
    <property type="entry name" value="DNAligase_N"/>
</dbReference>
<keyword evidence="5 13" id="KW-0479">Metal-binding</keyword>
<dbReference type="InterPro" id="IPR041663">
    <property type="entry name" value="DisA/LigA_HHH"/>
</dbReference>
<dbReference type="SUPFAM" id="SSF52113">
    <property type="entry name" value="BRCT domain"/>
    <property type="match status" value="1"/>
</dbReference>
<dbReference type="Pfam" id="PF12826">
    <property type="entry name" value="HHH_2"/>
    <property type="match status" value="1"/>
</dbReference>
<dbReference type="Proteomes" id="UP000185612">
    <property type="component" value="Unassembled WGS sequence"/>
</dbReference>
<dbReference type="STRING" id="52770.BSZ40_04780"/>
<evidence type="ECO:0000256" key="13">
    <source>
        <dbReference type="HAMAP-Rule" id="MF_01588"/>
    </source>
</evidence>
<dbReference type="GO" id="GO:0005829">
    <property type="term" value="C:cytosol"/>
    <property type="evidence" value="ECO:0007669"/>
    <property type="project" value="TreeGrafter"/>
</dbReference>
<dbReference type="Pfam" id="PF03119">
    <property type="entry name" value="DNA_ligase_ZBD"/>
    <property type="match status" value="1"/>
</dbReference>
<dbReference type="InterPro" id="IPR018239">
    <property type="entry name" value="DNA_ligase_AS"/>
</dbReference>
<dbReference type="Pfam" id="PF03120">
    <property type="entry name" value="OB_DNA_ligase"/>
    <property type="match status" value="1"/>
</dbReference>
<dbReference type="InterPro" id="IPR012340">
    <property type="entry name" value="NA-bd_OB-fold"/>
</dbReference>
<feature type="coiled-coil region" evidence="14">
    <location>
        <begin position="3"/>
        <end position="55"/>
    </location>
</feature>